<sequence length="124" mass="13715">MESTDHTALNDAIISIQAKYLRSLDQHLEHFSNLLTCIDTDQEAAHAIVKIKERAHRIYGLAGTIGLEQLGENAKQVEITAAKLDQATTKSRAQSEELASLVEGLLDYIKDLQHSYLGPSDLFP</sequence>
<accession>A0ABQ3IQE4</accession>
<evidence type="ECO:0000313" key="5">
    <source>
        <dbReference type="Proteomes" id="UP000609802"/>
    </source>
</evidence>
<dbReference type="InterPro" id="IPR036641">
    <property type="entry name" value="HPT_dom_sf"/>
</dbReference>
<keyword evidence="2" id="KW-0597">Phosphoprotein</keyword>
<dbReference type="Proteomes" id="UP000609802">
    <property type="component" value="Unassembled WGS sequence"/>
</dbReference>
<feature type="domain" description="HPt" evidence="3">
    <location>
        <begin position="9"/>
        <end position="116"/>
    </location>
</feature>
<dbReference type="EMBL" id="BNCH01000002">
    <property type="protein sequence ID" value="GHE91512.1"/>
    <property type="molecule type" value="Genomic_DNA"/>
</dbReference>
<keyword evidence="5" id="KW-1185">Reference proteome</keyword>
<dbReference type="InterPro" id="IPR008207">
    <property type="entry name" value="Sig_transdc_His_kin_Hpt_dom"/>
</dbReference>
<feature type="modified residue" description="Phosphohistidine" evidence="2">
    <location>
        <position position="56"/>
    </location>
</feature>
<dbReference type="Pfam" id="PF01627">
    <property type="entry name" value="Hpt"/>
    <property type="match status" value="1"/>
</dbReference>
<evidence type="ECO:0000256" key="2">
    <source>
        <dbReference type="PROSITE-ProRule" id="PRU00110"/>
    </source>
</evidence>
<proteinExistence type="predicted"/>
<gene>
    <name evidence="4" type="ORF">GCM10016455_09230</name>
</gene>
<dbReference type="PROSITE" id="PS50894">
    <property type="entry name" value="HPT"/>
    <property type="match status" value="1"/>
</dbReference>
<evidence type="ECO:0000313" key="4">
    <source>
        <dbReference type="EMBL" id="GHE91512.1"/>
    </source>
</evidence>
<evidence type="ECO:0000259" key="3">
    <source>
        <dbReference type="PROSITE" id="PS50894"/>
    </source>
</evidence>
<dbReference type="SUPFAM" id="SSF47226">
    <property type="entry name" value="Histidine-containing phosphotransfer domain, HPT domain"/>
    <property type="match status" value="1"/>
</dbReference>
<comment type="caution">
    <text evidence="4">The sequence shown here is derived from an EMBL/GenBank/DDBJ whole genome shotgun (WGS) entry which is preliminary data.</text>
</comment>
<dbReference type="Gene3D" id="1.20.120.160">
    <property type="entry name" value="HPT domain"/>
    <property type="match status" value="1"/>
</dbReference>
<organism evidence="4 5">
    <name type="scientific">Aliiroseovarius zhejiangensis</name>
    <dbReference type="NCBI Taxonomy" id="1632025"/>
    <lineage>
        <taxon>Bacteria</taxon>
        <taxon>Pseudomonadati</taxon>
        <taxon>Pseudomonadota</taxon>
        <taxon>Alphaproteobacteria</taxon>
        <taxon>Rhodobacterales</taxon>
        <taxon>Paracoccaceae</taxon>
        <taxon>Aliiroseovarius</taxon>
    </lineage>
</organism>
<dbReference type="RefSeq" id="WP_191285326.1">
    <property type="nucleotide sequence ID" value="NZ_BNCH01000002.1"/>
</dbReference>
<evidence type="ECO:0000256" key="1">
    <source>
        <dbReference type="ARBA" id="ARBA00023012"/>
    </source>
</evidence>
<name>A0ABQ3IQE4_9RHOB</name>
<keyword evidence="1" id="KW-0902">Two-component regulatory system</keyword>
<reference evidence="5" key="1">
    <citation type="journal article" date="2019" name="Int. J. Syst. Evol. Microbiol.">
        <title>The Global Catalogue of Microorganisms (GCM) 10K type strain sequencing project: providing services to taxonomists for standard genome sequencing and annotation.</title>
        <authorList>
            <consortium name="The Broad Institute Genomics Platform"/>
            <consortium name="The Broad Institute Genome Sequencing Center for Infectious Disease"/>
            <person name="Wu L."/>
            <person name="Ma J."/>
        </authorList>
    </citation>
    <scope>NUCLEOTIDE SEQUENCE [LARGE SCALE GENOMIC DNA]</scope>
    <source>
        <strain evidence="5">KCTC 42443</strain>
    </source>
</reference>
<protein>
    <recommendedName>
        <fullName evidence="3">HPt domain-containing protein</fullName>
    </recommendedName>
</protein>